<evidence type="ECO:0000313" key="1">
    <source>
        <dbReference type="EMBL" id="CDP91449.1"/>
    </source>
</evidence>
<dbReference type="EMBL" id="LN856451">
    <property type="protein sequence ID" value="CDP91449.1"/>
    <property type="molecule type" value="Genomic_DNA"/>
</dbReference>
<dbReference type="AlphaFoldDB" id="A0A0J9XMA9"/>
<proteinExistence type="predicted"/>
<gene>
    <name evidence="1" type="ORF">Bm1133</name>
    <name evidence="1" type="ORF">BM_Bm1133</name>
</gene>
<reference evidence="1" key="1">
    <citation type="journal article" date="2007" name="Science">
        <title>Draft genome of the filarial nematode parasite Brugia malayi.</title>
        <authorList>
            <person name="Ghedin E."/>
            <person name="Wang S."/>
            <person name="Spiro D."/>
            <person name="Caler E."/>
            <person name="Zhao Q."/>
            <person name="Crabtree J."/>
            <person name="Allen J.E."/>
            <person name="Delcher A.L."/>
            <person name="Guiliano D.B."/>
            <person name="Miranda-Saavedra D."/>
            <person name="Angiuoli S.V."/>
            <person name="Creasy T."/>
            <person name="Amedeo P."/>
            <person name="Haas B."/>
            <person name="El-Sayed N.M."/>
            <person name="Wortman J.R."/>
            <person name="Feldblyum T."/>
            <person name="Tallon L."/>
            <person name="Schatz M."/>
            <person name="Shumway M."/>
            <person name="Koo H."/>
            <person name="Salzberg S.L."/>
            <person name="Schobel S."/>
            <person name="Pertea M."/>
            <person name="Pop M."/>
            <person name="White O."/>
            <person name="Barton G.J."/>
            <person name="Carlow C.K."/>
            <person name="Crawford M.J."/>
            <person name="Daub J."/>
            <person name="Dimmic M.W."/>
            <person name="Estes C.F."/>
            <person name="Foster J.M."/>
            <person name="Ganatra M."/>
            <person name="Gregory W.F."/>
            <person name="Johnson N.M."/>
            <person name="Jin J."/>
            <person name="Komuniecki R."/>
            <person name="Korf I."/>
            <person name="Kumar S."/>
            <person name="Laney S."/>
            <person name="Li B.W."/>
            <person name="Li W."/>
            <person name="Lindblom T.H."/>
            <person name="Lustigman S."/>
            <person name="Ma D."/>
            <person name="Maina C.V."/>
            <person name="Martin D.M."/>
            <person name="McCarter J.P."/>
            <person name="McReynolds L."/>
            <person name="Mitreva M."/>
            <person name="Nutman T.B."/>
            <person name="Parkinson J."/>
            <person name="Peregrin-Alvarez J.M."/>
            <person name="Poole C."/>
            <person name="Ren Q."/>
            <person name="Saunders L."/>
            <person name="Sluder A.E."/>
            <person name="Smith K."/>
            <person name="Stanke M."/>
            <person name="Unnasch T.R."/>
            <person name="Ware J."/>
            <person name="Wei A.D."/>
            <person name="Weil G."/>
            <person name="Williams D.J."/>
            <person name="Zhang Y."/>
            <person name="Williams S.A."/>
            <person name="Fraser-Liggett C."/>
            <person name="Slatko B."/>
            <person name="Blaxter M.L."/>
            <person name="Scott A.L."/>
        </authorList>
    </citation>
    <scope>NUCLEOTIDE SEQUENCE</scope>
    <source>
        <strain evidence="1">FR3</strain>
    </source>
</reference>
<organism evidence="1">
    <name type="scientific">Brugia malayi</name>
    <name type="common">Filarial nematode worm</name>
    <dbReference type="NCBI Taxonomy" id="6279"/>
    <lineage>
        <taxon>Eukaryota</taxon>
        <taxon>Metazoa</taxon>
        <taxon>Ecdysozoa</taxon>
        <taxon>Nematoda</taxon>
        <taxon>Chromadorea</taxon>
        <taxon>Rhabditida</taxon>
        <taxon>Spirurina</taxon>
        <taxon>Spiruromorpha</taxon>
        <taxon>Filarioidea</taxon>
        <taxon>Onchocercidae</taxon>
        <taxon>Brugia</taxon>
    </lineage>
</organism>
<name>A0A0J9XMA9_BRUMA</name>
<reference evidence="1" key="2">
    <citation type="submission" date="2012-12" db="EMBL/GenBank/DDBJ databases">
        <authorList>
            <person name="Gao Y.W."/>
            <person name="Fan S.T."/>
            <person name="Sun H.T."/>
            <person name="Wang Z."/>
            <person name="Gao X.L."/>
            <person name="Li Y.G."/>
            <person name="Wang T.C."/>
            <person name="Zhang K."/>
            <person name="Xu W.W."/>
            <person name="Yu Z.J."/>
            <person name="Xia X.Z."/>
        </authorList>
    </citation>
    <scope>NUCLEOTIDE SEQUENCE</scope>
    <source>
        <strain evidence="1">FR3</strain>
    </source>
</reference>
<sequence>MAQWLLYERHVAVKVYVDRKKLSLQLCNLQQHTLNFGDN</sequence>
<protein>
    <submittedName>
        <fullName evidence="1">Bm1133</fullName>
    </submittedName>
</protein>
<accession>A0A0J9XMA9</accession>